<dbReference type="InterPro" id="IPR003593">
    <property type="entry name" value="AAA+_ATPase"/>
</dbReference>
<gene>
    <name evidence="8" type="ORF">WKW82_26975</name>
</gene>
<dbReference type="InterPro" id="IPR030660">
    <property type="entry name" value="ABC_branched_ATPase_LivF/BraG"/>
</dbReference>
<dbReference type="CDD" id="cd03224">
    <property type="entry name" value="ABC_TM1139_LivF_branched"/>
    <property type="match status" value="1"/>
</dbReference>
<dbReference type="PANTHER" id="PTHR43820">
    <property type="entry name" value="HIGH-AFFINITY BRANCHED-CHAIN AMINO ACID TRANSPORT ATP-BINDING PROTEIN LIVF"/>
    <property type="match status" value="1"/>
</dbReference>
<evidence type="ECO:0000256" key="6">
    <source>
        <dbReference type="ARBA" id="ARBA00022970"/>
    </source>
</evidence>
<keyword evidence="3" id="KW-0472">Membrane</keyword>
<evidence type="ECO:0000256" key="5">
    <source>
        <dbReference type="ARBA" id="ARBA00022840"/>
    </source>
</evidence>
<dbReference type="InterPro" id="IPR052156">
    <property type="entry name" value="BCAA_Transport_ATP-bd_LivF"/>
</dbReference>
<keyword evidence="2" id="KW-0813">Transport</keyword>
<dbReference type="Pfam" id="PF00005">
    <property type="entry name" value="ABC_tran"/>
    <property type="match status" value="1"/>
</dbReference>
<reference evidence="8 9" key="1">
    <citation type="submission" date="2024-03" db="EMBL/GenBank/DDBJ databases">
        <title>Novel species of the genus Variovorax.</title>
        <authorList>
            <person name="Liu Q."/>
            <person name="Xin Y.-H."/>
        </authorList>
    </citation>
    <scope>NUCLEOTIDE SEQUENCE [LARGE SCALE GENOMIC DNA]</scope>
    <source>
        <strain evidence="8 9">KACC 18900</strain>
    </source>
</reference>
<organism evidence="8 9">
    <name type="scientific">Variovorax rhizosphaerae</name>
    <dbReference type="NCBI Taxonomy" id="1836200"/>
    <lineage>
        <taxon>Bacteria</taxon>
        <taxon>Pseudomonadati</taxon>
        <taxon>Pseudomonadota</taxon>
        <taxon>Betaproteobacteria</taxon>
        <taxon>Burkholderiales</taxon>
        <taxon>Comamonadaceae</taxon>
        <taxon>Variovorax</taxon>
    </lineage>
</organism>
<evidence type="ECO:0000256" key="4">
    <source>
        <dbReference type="ARBA" id="ARBA00022741"/>
    </source>
</evidence>
<dbReference type="InterPro" id="IPR003439">
    <property type="entry name" value="ABC_transporter-like_ATP-bd"/>
</dbReference>
<dbReference type="InterPro" id="IPR027417">
    <property type="entry name" value="P-loop_NTPase"/>
</dbReference>
<proteinExistence type="inferred from homology"/>
<dbReference type="EMBL" id="JBBKZT010000014">
    <property type="protein sequence ID" value="MEJ8850309.1"/>
    <property type="molecule type" value="Genomic_DNA"/>
</dbReference>
<name>A0ABU8WTS7_9BURK</name>
<comment type="caution">
    <text evidence="8">The sequence shown here is derived from an EMBL/GenBank/DDBJ whole genome shotgun (WGS) entry which is preliminary data.</text>
</comment>
<protein>
    <submittedName>
        <fullName evidence="8">ABC transporter ATP-binding protein</fullName>
    </submittedName>
</protein>
<accession>A0ABU8WTS7</accession>
<evidence type="ECO:0000259" key="7">
    <source>
        <dbReference type="PROSITE" id="PS50893"/>
    </source>
</evidence>
<keyword evidence="5 8" id="KW-0067">ATP-binding</keyword>
<feature type="domain" description="ABC transporter" evidence="7">
    <location>
        <begin position="22"/>
        <end position="254"/>
    </location>
</feature>
<dbReference type="Gene3D" id="3.40.50.300">
    <property type="entry name" value="P-loop containing nucleotide triphosphate hydrolases"/>
    <property type="match status" value="1"/>
</dbReference>
<evidence type="ECO:0000313" key="8">
    <source>
        <dbReference type="EMBL" id="MEJ8850309.1"/>
    </source>
</evidence>
<dbReference type="PROSITE" id="PS00211">
    <property type="entry name" value="ABC_TRANSPORTER_1"/>
    <property type="match status" value="1"/>
</dbReference>
<evidence type="ECO:0000256" key="3">
    <source>
        <dbReference type="ARBA" id="ARBA00022475"/>
    </source>
</evidence>
<dbReference type="SMART" id="SM00382">
    <property type="entry name" value="AAA"/>
    <property type="match status" value="1"/>
</dbReference>
<dbReference type="PANTHER" id="PTHR43820:SF4">
    <property type="entry name" value="HIGH-AFFINITY BRANCHED-CHAIN AMINO ACID TRANSPORT ATP-BINDING PROTEIN LIVF"/>
    <property type="match status" value="1"/>
</dbReference>
<evidence type="ECO:0000256" key="1">
    <source>
        <dbReference type="ARBA" id="ARBA00005417"/>
    </source>
</evidence>
<dbReference type="RefSeq" id="WP_340345604.1">
    <property type="nucleotide sequence ID" value="NZ_JBBKZT010000014.1"/>
</dbReference>
<dbReference type="GO" id="GO:0005524">
    <property type="term" value="F:ATP binding"/>
    <property type="evidence" value="ECO:0007669"/>
    <property type="project" value="UniProtKB-KW"/>
</dbReference>
<keyword evidence="4" id="KW-0547">Nucleotide-binding</keyword>
<dbReference type="SUPFAM" id="SSF52540">
    <property type="entry name" value="P-loop containing nucleoside triphosphate hydrolases"/>
    <property type="match status" value="1"/>
</dbReference>
<dbReference type="InterPro" id="IPR017871">
    <property type="entry name" value="ABC_transporter-like_CS"/>
</dbReference>
<sequence length="254" mass="27285">MTTAEMTAQTTTPARTSGKVLLQVKGLKVAYGGIQAVKGVDFEVREGELVSLIGSNGAGKTTTMKAVTGTQPAVAGEIEFLGHSIKGRGAWDLVKEGLVMVPEGRGVFTRMTITENLQIGAYLRNDKAGIAEDMEKVFATFPRLRERKDQLSGTMSGGEQQMLAMGRALMARPKVLLLDEPTMGLSPIMCDKIFEVVQTVAAQGVTIMLVEQNANRALQLADWGYVMESGVISMNGNARVMLTDPKVRAAYLGE</sequence>
<keyword evidence="9" id="KW-1185">Reference proteome</keyword>
<comment type="similarity">
    <text evidence="1">Belongs to the ABC transporter superfamily.</text>
</comment>
<evidence type="ECO:0000256" key="2">
    <source>
        <dbReference type="ARBA" id="ARBA00022448"/>
    </source>
</evidence>
<dbReference type="PROSITE" id="PS50893">
    <property type="entry name" value="ABC_TRANSPORTER_2"/>
    <property type="match status" value="1"/>
</dbReference>
<keyword evidence="6" id="KW-0029">Amino-acid transport</keyword>
<evidence type="ECO:0000313" key="9">
    <source>
        <dbReference type="Proteomes" id="UP001385892"/>
    </source>
</evidence>
<dbReference type="Proteomes" id="UP001385892">
    <property type="component" value="Unassembled WGS sequence"/>
</dbReference>
<keyword evidence="3" id="KW-1003">Cell membrane</keyword>
<dbReference type="PIRSF" id="PIRSF039137">
    <property type="entry name" value="ABC_branched_ATPase"/>
    <property type="match status" value="1"/>
</dbReference>